<dbReference type="OrthoDB" id="582405at2759"/>
<evidence type="ECO:0000259" key="1">
    <source>
        <dbReference type="Pfam" id="PF07762"/>
    </source>
</evidence>
<evidence type="ECO:0000313" key="2">
    <source>
        <dbReference type="EMBL" id="KAJ1255423.1"/>
    </source>
</evidence>
<reference evidence="2 3" key="1">
    <citation type="submission" date="2022-10" db="EMBL/GenBank/DDBJ databases">
        <title>WGS assembly of Paspalum vaginatum 540-79.</title>
        <authorList>
            <person name="Sun G."/>
            <person name="Wase N."/>
            <person name="Shu S."/>
            <person name="Jenkins J."/>
            <person name="Zhou B."/>
            <person name="Torres-Rodriguez J."/>
            <person name="Chen C."/>
            <person name="Sandor L."/>
            <person name="Plott C."/>
            <person name="Yoshinga Y."/>
            <person name="Daum C."/>
            <person name="Qi P."/>
            <person name="Barry K."/>
            <person name="Lipzen A."/>
            <person name="Berry L."/>
            <person name="Pedersen C."/>
            <person name="Gottilla T."/>
            <person name="Foltz A."/>
            <person name="Yu H."/>
            <person name="O'Malley R."/>
            <person name="Zhang C."/>
            <person name="Devos K."/>
            <person name="Sigmon B."/>
            <person name="Yu B."/>
            <person name="Obata T."/>
            <person name="Schmutz J."/>
            <person name="Schnable J."/>
        </authorList>
    </citation>
    <scope>NUCLEOTIDE SEQUENCE [LARGE SCALE GENOMIC DNA]</scope>
    <source>
        <strain evidence="3">cv. 540-79</strain>
    </source>
</reference>
<accession>A0A9W7XB80</accession>
<gene>
    <name evidence="2" type="ORF">BS78_K241500</name>
</gene>
<dbReference type="PANTHER" id="PTHR33086:SF62">
    <property type="entry name" value="OS01G0182100 PROTEIN"/>
    <property type="match status" value="1"/>
</dbReference>
<protein>
    <recommendedName>
        <fullName evidence="1">DUF1618 domain-containing protein</fullName>
    </recommendedName>
</protein>
<dbReference type="InterPro" id="IPR011676">
    <property type="entry name" value="DUF1618"/>
</dbReference>
<dbReference type="Pfam" id="PF07762">
    <property type="entry name" value="DUF1618"/>
    <property type="match status" value="1"/>
</dbReference>
<feature type="domain" description="DUF1618" evidence="1">
    <location>
        <begin position="223"/>
        <end position="356"/>
    </location>
</feature>
<name>A0A9W7XB80_9POAL</name>
<organism evidence="2 3">
    <name type="scientific">Paspalum vaginatum</name>
    <name type="common">seashore paspalum</name>
    <dbReference type="NCBI Taxonomy" id="158149"/>
    <lineage>
        <taxon>Eukaryota</taxon>
        <taxon>Viridiplantae</taxon>
        <taxon>Streptophyta</taxon>
        <taxon>Embryophyta</taxon>
        <taxon>Tracheophyta</taxon>
        <taxon>Spermatophyta</taxon>
        <taxon>Magnoliopsida</taxon>
        <taxon>Liliopsida</taxon>
        <taxon>Poales</taxon>
        <taxon>Poaceae</taxon>
        <taxon>PACMAD clade</taxon>
        <taxon>Panicoideae</taxon>
        <taxon>Andropogonodae</taxon>
        <taxon>Paspaleae</taxon>
        <taxon>Paspalinae</taxon>
        <taxon>Paspalum</taxon>
    </lineage>
</organism>
<dbReference type="Proteomes" id="UP001164776">
    <property type="component" value="Unassembled WGS sequence"/>
</dbReference>
<dbReference type="PANTHER" id="PTHR33086">
    <property type="entry name" value="OS05G0468200 PROTEIN-RELATED"/>
    <property type="match status" value="1"/>
</dbReference>
<evidence type="ECO:0000313" key="3">
    <source>
        <dbReference type="Proteomes" id="UP001164776"/>
    </source>
</evidence>
<sequence>MAPAWVLLDSCVRLRFDGEDDGSAAAAVKTVPFAAFSEAAVALLGSMKPDPILADPPRIATFSLLGSESHRRLGYGMCPMSRPLVACADKSLLVLYARPGSCGRGNYYIVFDAASPLLSTVPPPPQPLGLGRIGVAGTVVLRRQPPSSGYLLAELAVTPTCWLPDAELYLWRSDEPTPQWAKKAVRLPPEACSSSGKHSFVADASAATSFSAPGGTTTETLCWVDLLNGIVACTNPTQDDPVLRFIPLPDECPAVGCTDERRPKRPHVGQIRGAACVGGAIKLVAMVGALEGWDPDQFRLTAWTLSPDLTEWQQDGVFLLKDIWAADEYRALNLPPETMPICPVLCPGTREDAIVYAAVNDLDTNFNGQYIIGLDIRRNKIIATSSRRHPNEVPLVPCLRATDFCASLQGEKAHRQREAEARNAENGKRLKVV</sequence>
<dbReference type="EMBL" id="MU629719">
    <property type="protein sequence ID" value="KAJ1255423.1"/>
    <property type="molecule type" value="Genomic_DNA"/>
</dbReference>
<proteinExistence type="predicted"/>
<dbReference type="AlphaFoldDB" id="A0A9W7XB80"/>
<comment type="caution">
    <text evidence="2">The sequence shown here is derived from an EMBL/GenBank/DDBJ whole genome shotgun (WGS) entry which is preliminary data.</text>
</comment>
<keyword evidence="3" id="KW-1185">Reference proteome</keyword>